<proteinExistence type="predicted"/>
<evidence type="ECO:0000313" key="1">
    <source>
        <dbReference type="EMBL" id="KAF9643708.1"/>
    </source>
</evidence>
<comment type="caution">
    <text evidence="1">The sequence shown here is derived from an EMBL/GenBank/DDBJ whole genome shotgun (WGS) entry which is preliminary data.</text>
</comment>
<keyword evidence="2" id="KW-1185">Reference proteome</keyword>
<name>A0ACB6Z2C2_THEGA</name>
<evidence type="ECO:0000313" key="2">
    <source>
        <dbReference type="Proteomes" id="UP000886501"/>
    </source>
</evidence>
<reference evidence="1" key="1">
    <citation type="submission" date="2019-10" db="EMBL/GenBank/DDBJ databases">
        <authorList>
            <consortium name="DOE Joint Genome Institute"/>
            <person name="Kuo A."/>
            <person name="Miyauchi S."/>
            <person name="Kiss E."/>
            <person name="Drula E."/>
            <person name="Kohler A."/>
            <person name="Sanchez-Garcia M."/>
            <person name="Andreopoulos B."/>
            <person name="Barry K.W."/>
            <person name="Bonito G."/>
            <person name="Buee M."/>
            <person name="Carver A."/>
            <person name="Chen C."/>
            <person name="Cichocki N."/>
            <person name="Clum A."/>
            <person name="Culley D."/>
            <person name="Crous P.W."/>
            <person name="Fauchery L."/>
            <person name="Girlanda M."/>
            <person name="Hayes R."/>
            <person name="Keri Z."/>
            <person name="Labutti K."/>
            <person name="Lipzen A."/>
            <person name="Lombard V."/>
            <person name="Magnuson J."/>
            <person name="Maillard F."/>
            <person name="Morin E."/>
            <person name="Murat C."/>
            <person name="Nolan M."/>
            <person name="Ohm R."/>
            <person name="Pangilinan J."/>
            <person name="Pereira M."/>
            <person name="Perotto S."/>
            <person name="Peter M."/>
            <person name="Riley R."/>
            <person name="Sitrit Y."/>
            <person name="Stielow B."/>
            <person name="Szollosi G."/>
            <person name="Zifcakova L."/>
            <person name="Stursova M."/>
            <person name="Spatafora J.W."/>
            <person name="Tedersoo L."/>
            <person name="Vaario L.-M."/>
            <person name="Yamada A."/>
            <person name="Yan M."/>
            <person name="Wang P."/>
            <person name="Xu J."/>
            <person name="Bruns T."/>
            <person name="Baldrian P."/>
            <person name="Vilgalys R."/>
            <person name="Henrissat B."/>
            <person name="Grigoriev I.V."/>
            <person name="Hibbett D."/>
            <person name="Nagy L.G."/>
            <person name="Martin F.M."/>
        </authorList>
    </citation>
    <scope>NUCLEOTIDE SEQUENCE</scope>
    <source>
        <strain evidence="1">P2</strain>
    </source>
</reference>
<sequence>MTTPIIIYRSLPKGFLRLAKGSNTHLGGYKSRRSNSFNVLANSTWRKSLPKSLSFSKIDFNGLEEQLNISLGGSLIIRSDHADHVADSIARGGDTYMSSKDMYRHLNLLENLVPRVNKEGTRLWMNTIFFRVSAMLSGGKSMVLNLGQNIPPVSVLVPGQAHSLRIAGRINYTALTMDLHEHHLFITSSPFQFMKPKTLNGFFVAEAKRGGAPLTKHIAQVVAEMYASAKYLKEGIIRGALTDGHNWIFLILYLNEDGIGGTYMQSPPIKMQASDNYPYYVLSPGPDIVAGILAHWMERSFIDLDEHDWFYPLK</sequence>
<gene>
    <name evidence="1" type="ORF">BDM02DRAFT_1362680</name>
</gene>
<protein>
    <submittedName>
        <fullName evidence="1">Uncharacterized protein</fullName>
    </submittedName>
</protein>
<dbReference type="Proteomes" id="UP000886501">
    <property type="component" value="Unassembled WGS sequence"/>
</dbReference>
<accession>A0ACB6Z2C2</accession>
<reference evidence="1" key="2">
    <citation type="journal article" date="2020" name="Nat. Commun.">
        <title>Large-scale genome sequencing of mycorrhizal fungi provides insights into the early evolution of symbiotic traits.</title>
        <authorList>
            <person name="Miyauchi S."/>
            <person name="Kiss E."/>
            <person name="Kuo A."/>
            <person name="Drula E."/>
            <person name="Kohler A."/>
            <person name="Sanchez-Garcia M."/>
            <person name="Morin E."/>
            <person name="Andreopoulos B."/>
            <person name="Barry K.W."/>
            <person name="Bonito G."/>
            <person name="Buee M."/>
            <person name="Carver A."/>
            <person name="Chen C."/>
            <person name="Cichocki N."/>
            <person name="Clum A."/>
            <person name="Culley D."/>
            <person name="Crous P.W."/>
            <person name="Fauchery L."/>
            <person name="Girlanda M."/>
            <person name="Hayes R.D."/>
            <person name="Keri Z."/>
            <person name="LaButti K."/>
            <person name="Lipzen A."/>
            <person name="Lombard V."/>
            <person name="Magnuson J."/>
            <person name="Maillard F."/>
            <person name="Murat C."/>
            <person name="Nolan M."/>
            <person name="Ohm R.A."/>
            <person name="Pangilinan J."/>
            <person name="Pereira M.F."/>
            <person name="Perotto S."/>
            <person name="Peter M."/>
            <person name="Pfister S."/>
            <person name="Riley R."/>
            <person name="Sitrit Y."/>
            <person name="Stielow J.B."/>
            <person name="Szollosi G."/>
            <person name="Zifcakova L."/>
            <person name="Stursova M."/>
            <person name="Spatafora J.W."/>
            <person name="Tedersoo L."/>
            <person name="Vaario L.M."/>
            <person name="Yamada A."/>
            <person name="Yan M."/>
            <person name="Wang P."/>
            <person name="Xu J."/>
            <person name="Bruns T."/>
            <person name="Baldrian P."/>
            <person name="Vilgalys R."/>
            <person name="Dunand C."/>
            <person name="Henrissat B."/>
            <person name="Grigoriev I.V."/>
            <person name="Hibbett D."/>
            <person name="Nagy L.G."/>
            <person name="Martin F.M."/>
        </authorList>
    </citation>
    <scope>NUCLEOTIDE SEQUENCE</scope>
    <source>
        <strain evidence="1">P2</strain>
    </source>
</reference>
<organism evidence="1 2">
    <name type="scientific">Thelephora ganbajun</name>
    <name type="common">Ganba fungus</name>
    <dbReference type="NCBI Taxonomy" id="370292"/>
    <lineage>
        <taxon>Eukaryota</taxon>
        <taxon>Fungi</taxon>
        <taxon>Dikarya</taxon>
        <taxon>Basidiomycota</taxon>
        <taxon>Agaricomycotina</taxon>
        <taxon>Agaricomycetes</taxon>
        <taxon>Thelephorales</taxon>
        <taxon>Thelephoraceae</taxon>
        <taxon>Thelephora</taxon>
    </lineage>
</organism>
<dbReference type="EMBL" id="MU118193">
    <property type="protein sequence ID" value="KAF9643708.1"/>
    <property type="molecule type" value="Genomic_DNA"/>
</dbReference>